<organism evidence="2 3">
    <name type="scientific">Dictyostelium purpureum</name>
    <name type="common">Slime mold</name>
    <dbReference type="NCBI Taxonomy" id="5786"/>
    <lineage>
        <taxon>Eukaryota</taxon>
        <taxon>Amoebozoa</taxon>
        <taxon>Evosea</taxon>
        <taxon>Eumycetozoa</taxon>
        <taxon>Dictyostelia</taxon>
        <taxon>Dictyosteliales</taxon>
        <taxon>Dictyosteliaceae</taxon>
        <taxon>Dictyostelium</taxon>
    </lineage>
</organism>
<dbReference type="VEuPathDB" id="AmoebaDB:DICPUDRAFT_74285"/>
<dbReference type="Proteomes" id="UP000001064">
    <property type="component" value="Unassembled WGS sequence"/>
</dbReference>
<dbReference type="GeneID" id="10509238"/>
<dbReference type="AlphaFoldDB" id="F0Z7A5"/>
<name>F0Z7A5_DICPU</name>
<keyword evidence="1" id="KW-0175">Coiled coil</keyword>
<reference evidence="3" key="1">
    <citation type="journal article" date="2011" name="Genome Biol.">
        <title>Comparative genomics of the social amoebae Dictyostelium discoideum and Dictyostelium purpureum.</title>
        <authorList>
            <consortium name="US DOE Joint Genome Institute (JGI-PGF)"/>
            <person name="Sucgang R."/>
            <person name="Kuo A."/>
            <person name="Tian X."/>
            <person name="Salerno W."/>
            <person name="Parikh A."/>
            <person name="Feasley C.L."/>
            <person name="Dalin E."/>
            <person name="Tu H."/>
            <person name="Huang E."/>
            <person name="Barry K."/>
            <person name="Lindquist E."/>
            <person name="Shapiro H."/>
            <person name="Bruce D."/>
            <person name="Schmutz J."/>
            <person name="Salamov A."/>
            <person name="Fey P."/>
            <person name="Gaudet P."/>
            <person name="Anjard C."/>
            <person name="Babu M.M."/>
            <person name="Basu S."/>
            <person name="Bushmanova Y."/>
            <person name="van der Wel H."/>
            <person name="Katoh-Kurasawa M."/>
            <person name="Dinh C."/>
            <person name="Coutinho P.M."/>
            <person name="Saito T."/>
            <person name="Elias M."/>
            <person name="Schaap P."/>
            <person name="Kay R.R."/>
            <person name="Henrissat B."/>
            <person name="Eichinger L."/>
            <person name="Rivero F."/>
            <person name="Putnam N.H."/>
            <person name="West C.M."/>
            <person name="Loomis W.F."/>
            <person name="Chisholm R.L."/>
            <person name="Shaulsky G."/>
            <person name="Strassmann J.E."/>
            <person name="Queller D.C."/>
            <person name="Kuspa A."/>
            <person name="Grigoriev I.V."/>
        </authorList>
    </citation>
    <scope>NUCLEOTIDE SEQUENCE [LARGE SCALE GENOMIC DNA]</scope>
    <source>
        <strain evidence="3">QSDP1</strain>
    </source>
</reference>
<gene>
    <name evidence="2" type="ORF">DICPUDRAFT_74285</name>
</gene>
<dbReference type="RefSeq" id="XP_003283297.1">
    <property type="nucleotide sequence ID" value="XM_003283249.1"/>
</dbReference>
<accession>F0Z7A5</accession>
<proteinExistence type="predicted"/>
<evidence type="ECO:0000256" key="1">
    <source>
        <dbReference type="SAM" id="Coils"/>
    </source>
</evidence>
<sequence>MDSKKNIIFFKNTKDSKINIKLQEWLKSTLDKNEERACEFFGSNYDQLLLEPLSVQIEKILNKLNQVRIYFDIFLNNLQNDRVINKLDQLNQDLLKLSEDLIDSKSNCLKNINQQEITSIIQQKHSLSVGLARVGGSISLFGLASLSSDTDPKAVKSSYISYHKIFWIARNLDISIRNLYSLFEDNLNIVLNKLSIIYEHPMDLTNIKDVYDSISKFSNNLEIEVVPLGEPPSTKDVKKNASLNKLKFPNIEAPNFFQIPIFPIQSSNNNNGNTNINKQS</sequence>
<protein>
    <submittedName>
        <fullName evidence="2">Uncharacterized protein</fullName>
    </submittedName>
</protein>
<dbReference type="InParanoid" id="F0Z7A5"/>
<keyword evidence="3" id="KW-1185">Reference proteome</keyword>
<feature type="coiled-coil region" evidence="1">
    <location>
        <begin position="80"/>
        <end position="107"/>
    </location>
</feature>
<evidence type="ECO:0000313" key="3">
    <source>
        <dbReference type="Proteomes" id="UP000001064"/>
    </source>
</evidence>
<dbReference type="EMBL" id="GL870946">
    <property type="protein sequence ID" value="EGC40107.1"/>
    <property type="molecule type" value="Genomic_DNA"/>
</dbReference>
<dbReference type="KEGG" id="dpp:DICPUDRAFT_74285"/>
<evidence type="ECO:0000313" key="2">
    <source>
        <dbReference type="EMBL" id="EGC40107.1"/>
    </source>
</evidence>